<comment type="caution">
    <text evidence="1">The sequence shown here is derived from an EMBL/GenBank/DDBJ whole genome shotgun (WGS) entry which is preliminary data.</text>
</comment>
<organism evidence="1 2">
    <name type="scientific">Scophthalmus maximus</name>
    <name type="common">Turbot</name>
    <name type="synonym">Psetta maxima</name>
    <dbReference type="NCBI Taxonomy" id="52904"/>
    <lineage>
        <taxon>Eukaryota</taxon>
        <taxon>Metazoa</taxon>
        <taxon>Chordata</taxon>
        <taxon>Craniata</taxon>
        <taxon>Vertebrata</taxon>
        <taxon>Euteleostomi</taxon>
        <taxon>Actinopterygii</taxon>
        <taxon>Neopterygii</taxon>
        <taxon>Teleostei</taxon>
        <taxon>Neoteleostei</taxon>
        <taxon>Acanthomorphata</taxon>
        <taxon>Carangaria</taxon>
        <taxon>Pleuronectiformes</taxon>
        <taxon>Pleuronectoidei</taxon>
        <taxon>Scophthalmidae</taxon>
        <taxon>Scophthalmus</taxon>
    </lineage>
</organism>
<name>A0A6A4S0W7_SCOMX</name>
<dbReference type="Proteomes" id="UP000438429">
    <property type="component" value="Unassembled WGS sequence"/>
</dbReference>
<dbReference type="AlphaFoldDB" id="A0A6A4S0W7"/>
<reference evidence="1 2" key="1">
    <citation type="submission" date="2019-06" db="EMBL/GenBank/DDBJ databases">
        <title>Draft genomes of female and male turbot (Scophthalmus maximus).</title>
        <authorList>
            <person name="Xu H."/>
            <person name="Xu X.-W."/>
            <person name="Shao C."/>
            <person name="Chen S."/>
        </authorList>
    </citation>
    <scope>NUCLEOTIDE SEQUENCE [LARGE SCALE GENOMIC DNA]</scope>
    <source>
        <strain evidence="1">Ysfricsl-2016a</strain>
        <tissue evidence="1">Blood</tissue>
    </source>
</reference>
<proteinExistence type="predicted"/>
<accession>A0A6A4S0W7</accession>
<evidence type="ECO:0000313" key="2">
    <source>
        <dbReference type="Proteomes" id="UP000438429"/>
    </source>
</evidence>
<protein>
    <submittedName>
        <fullName evidence="1">Uncharacterized protein</fullName>
    </submittedName>
</protein>
<evidence type="ECO:0000313" key="1">
    <source>
        <dbReference type="EMBL" id="KAF0025778.1"/>
    </source>
</evidence>
<dbReference type="EMBL" id="VEVO01000020">
    <property type="protein sequence ID" value="KAF0025778.1"/>
    <property type="molecule type" value="Genomic_DNA"/>
</dbReference>
<gene>
    <name evidence="1" type="ORF">F2P81_022659</name>
</gene>
<sequence>MPNMASLQELEPRGFRMSLQHAKGLNNGRETSQRTIRLAGTVSFPNAACEVKDEEIIYEVNTAMTLVDCSMLLFWFQTGSVDCSRGERSCIIMLLRDAISSSPRCSRDTVPADTKQNQLQSLFLRSTFADLTQPVV</sequence>